<name>A0A0R3KQZ8_9BRAD</name>
<comment type="caution">
    <text evidence="1">The sequence shown here is derived from an EMBL/GenBank/DDBJ whole genome shotgun (WGS) entry which is preliminary data.</text>
</comment>
<gene>
    <name evidence="1" type="ORF">CP49_28255</name>
</gene>
<protein>
    <submittedName>
        <fullName evidence="1">Uncharacterized protein</fullName>
    </submittedName>
</protein>
<evidence type="ECO:0000313" key="2">
    <source>
        <dbReference type="Proteomes" id="UP000051913"/>
    </source>
</evidence>
<keyword evidence="2" id="KW-1185">Reference proteome</keyword>
<dbReference type="EMBL" id="LLXX01000197">
    <property type="protein sequence ID" value="KRQ95918.1"/>
    <property type="molecule type" value="Genomic_DNA"/>
</dbReference>
<dbReference type="Proteomes" id="UP000051913">
    <property type="component" value="Unassembled WGS sequence"/>
</dbReference>
<organism evidence="1 2">
    <name type="scientific">Bradyrhizobium valentinum</name>
    <dbReference type="NCBI Taxonomy" id="1518501"/>
    <lineage>
        <taxon>Bacteria</taxon>
        <taxon>Pseudomonadati</taxon>
        <taxon>Pseudomonadota</taxon>
        <taxon>Alphaproteobacteria</taxon>
        <taxon>Hyphomicrobiales</taxon>
        <taxon>Nitrobacteraceae</taxon>
        <taxon>Bradyrhizobium</taxon>
    </lineage>
</organism>
<dbReference type="AlphaFoldDB" id="A0A0R3KQZ8"/>
<reference evidence="1 2" key="1">
    <citation type="submission" date="2014-03" db="EMBL/GenBank/DDBJ databases">
        <title>Bradyrhizobium valentinum sp. nov., isolated from effective nodules of Lupinus mariae-josephae, a lupine endemic of basic-lime soils in Eastern Spain.</title>
        <authorList>
            <person name="Duran D."/>
            <person name="Rey L."/>
            <person name="Navarro A."/>
            <person name="Busquets A."/>
            <person name="Imperial J."/>
            <person name="Ruiz-Argueso T."/>
        </authorList>
    </citation>
    <scope>NUCLEOTIDE SEQUENCE [LARGE SCALE GENOMIC DNA]</scope>
    <source>
        <strain evidence="1 2">LmjM3</strain>
    </source>
</reference>
<sequence length="59" mass="6266">MMFLGIGSSVIVVMGFLIMDLSSYVLATAALGAHDEDGRFAKISSAQPAQLEIGFFDLI</sequence>
<proteinExistence type="predicted"/>
<evidence type="ECO:0000313" key="1">
    <source>
        <dbReference type="EMBL" id="KRQ95918.1"/>
    </source>
</evidence>
<accession>A0A0R3KQZ8</accession>